<evidence type="ECO:0000256" key="6">
    <source>
        <dbReference type="ARBA" id="ARBA00022989"/>
    </source>
</evidence>
<evidence type="ECO:0000256" key="7">
    <source>
        <dbReference type="ARBA" id="ARBA00023136"/>
    </source>
</evidence>
<feature type="compositionally biased region" description="Polar residues" evidence="10">
    <location>
        <begin position="1"/>
        <end position="12"/>
    </location>
</feature>
<sequence>MSQSSTQPGSSNTPPPPALHAQTAELPSNRLSQRLDAFVLAVGRLSSWLWLAVLVVVLSNVFSRFVLSAGSIALEELSWHLFGIAMMLTLGFAVVKDDHVRVDVLRETFSLRTRAIIELLGIVLLALPIIILMIDALLPYAWKAYVYNERSQAPSGLPYRFIFKSVLPIGLLLVATALFSRGLRCMTLLFAFPRALTPGANSSSDIT</sequence>
<gene>
    <name evidence="12" type="ORF">GCM10011502_22740</name>
</gene>
<accession>A0ABQ1IP24</accession>
<keyword evidence="6 9" id="KW-1133">Transmembrane helix</keyword>
<evidence type="ECO:0000256" key="10">
    <source>
        <dbReference type="SAM" id="MobiDB-lite"/>
    </source>
</evidence>
<evidence type="ECO:0000256" key="8">
    <source>
        <dbReference type="ARBA" id="ARBA00038436"/>
    </source>
</evidence>
<keyword evidence="7 9" id="KW-0472">Membrane</keyword>
<evidence type="ECO:0000313" key="13">
    <source>
        <dbReference type="Proteomes" id="UP000646152"/>
    </source>
</evidence>
<comment type="caution">
    <text evidence="12">The sequence shown here is derived from an EMBL/GenBank/DDBJ whole genome shotgun (WGS) entry which is preliminary data.</text>
</comment>
<dbReference type="InterPro" id="IPR007387">
    <property type="entry name" value="TRAP_DctQ"/>
</dbReference>
<evidence type="ECO:0000259" key="11">
    <source>
        <dbReference type="Pfam" id="PF04290"/>
    </source>
</evidence>
<dbReference type="PANTHER" id="PTHR35011">
    <property type="entry name" value="2,3-DIKETO-L-GULONATE TRAP TRANSPORTER SMALL PERMEASE PROTEIN YIAM"/>
    <property type="match status" value="1"/>
</dbReference>
<name>A0ABQ1IP24_9GAMM</name>
<evidence type="ECO:0000256" key="3">
    <source>
        <dbReference type="ARBA" id="ARBA00022475"/>
    </source>
</evidence>
<keyword evidence="4 9" id="KW-0997">Cell inner membrane</keyword>
<keyword evidence="3" id="KW-1003">Cell membrane</keyword>
<protein>
    <recommendedName>
        <fullName evidence="9">TRAP transporter small permease protein</fullName>
    </recommendedName>
</protein>
<dbReference type="Pfam" id="PF04290">
    <property type="entry name" value="DctQ"/>
    <property type="match status" value="1"/>
</dbReference>
<reference evidence="13" key="1">
    <citation type="journal article" date="2019" name="Int. J. Syst. Evol. Microbiol.">
        <title>The Global Catalogue of Microorganisms (GCM) 10K type strain sequencing project: providing services to taxonomists for standard genome sequencing and annotation.</title>
        <authorList>
            <consortium name="The Broad Institute Genomics Platform"/>
            <consortium name="The Broad Institute Genome Sequencing Center for Infectious Disease"/>
            <person name="Wu L."/>
            <person name="Ma J."/>
        </authorList>
    </citation>
    <scope>NUCLEOTIDE SEQUENCE [LARGE SCALE GENOMIC DNA]</scope>
    <source>
        <strain evidence="13">CGMCC 1.15923</strain>
    </source>
</reference>
<dbReference type="Proteomes" id="UP000646152">
    <property type="component" value="Unassembled WGS sequence"/>
</dbReference>
<comment type="function">
    <text evidence="9">Part of the tripartite ATP-independent periplasmic (TRAP) transport system.</text>
</comment>
<feature type="region of interest" description="Disordered" evidence="10">
    <location>
        <begin position="1"/>
        <end position="22"/>
    </location>
</feature>
<organism evidence="12 13">
    <name type="scientific">Oceanisphaera marina</name>
    <dbReference type="NCBI Taxonomy" id="2017550"/>
    <lineage>
        <taxon>Bacteria</taxon>
        <taxon>Pseudomonadati</taxon>
        <taxon>Pseudomonadota</taxon>
        <taxon>Gammaproteobacteria</taxon>
        <taxon>Aeromonadales</taxon>
        <taxon>Aeromonadaceae</taxon>
        <taxon>Oceanisphaera</taxon>
    </lineage>
</organism>
<feature type="transmembrane region" description="Helical" evidence="9">
    <location>
        <begin position="37"/>
        <end position="57"/>
    </location>
</feature>
<evidence type="ECO:0000313" key="12">
    <source>
        <dbReference type="EMBL" id="GGB48923.1"/>
    </source>
</evidence>
<dbReference type="InterPro" id="IPR055348">
    <property type="entry name" value="DctQ"/>
</dbReference>
<keyword evidence="2 9" id="KW-0813">Transport</keyword>
<dbReference type="RefSeq" id="WP_188630252.1">
    <property type="nucleotide sequence ID" value="NZ_BMKE01000019.1"/>
</dbReference>
<evidence type="ECO:0000256" key="2">
    <source>
        <dbReference type="ARBA" id="ARBA00022448"/>
    </source>
</evidence>
<proteinExistence type="inferred from homology"/>
<evidence type="ECO:0000256" key="4">
    <source>
        <dbReference type="ARBA" id="ARBA00022519"/>
    </source>
</evidence>
<evidence type="ECO:0000256" key="1">
    <source>
        <dbReference type="ARBA" id="ARBA00004429"/>
    </source>
</evidence>
<evidence type="ECO:0000256" key="5">
    <source>
        <dbReference type="ARBA" id="ARBA00022692"/>
    </source>
</evidence>
<comment type="similarity">
    <text evidence="8 9">Belongs to the TRAP transporter small permease family.</text>
</comment>
<feature type="transmembrane region" description="Helical" evidence="9">
    <location>
        <begin position="77"/>
        <end position="95"/>
    </location>
</feature>
<keyword evidence="5 9" id="KW-0812">Transmembrane</keyword>
<comment type="subcellular location">
    <subcellularLocation>
        <location evidence="1 9">Cell inner membrane</location>
        <topology evidence="1 9">Multi-pass membrane protein</topology>
    </subcellularLocation>
</comment>
<feature type="domain" description="Tripartite ATP-independent periplasmic transporters DctQ component" evidence="11">
    <location>
        <begin position="54"/>
        <end position="183"/>
    </location>
</feature>
<dbReference type="PANTHER" id="PTHR35011:SF4">
    <property type="entry name" value="SLL1102 PROTEIN"/>
    <property type="match status" value="1"/>
</dbReference>
<comment type="subunit">
    <text evidence="9">The complex comprises the extracytoplasmic solute receptor protein and the two transmembrane proteins.</text>
</comment>
<evidence type="ECO:0000256" key="9">
    <source>
        <dbReference type="RuleBase" id="RU369079"/>
    </source>
</evidence>
<feature type="transmembrane region" description="Helical" evidence="9">
    <location>
        <begin position="116"/>
        <end position="141"/>
    </location>
</feature>
<keyword evidence="13" id="KW-1185">Reference proteome</keyword>
<dbReference type="EMBL" id="BMKE01000019">
    <property type="protein sequence ID" value="GGB48923.1"/>
    <property type="molecule type" value="Genomic_DNA"/>
</dbReference>
<feature type="transmembrane region" description="Helical" evidence="9">
    <location>
        <begin position="161"/>
        <end position="179"/>
    </location>
</feature>